<dbReference type="AlphaFoldDB" id="K6YWF6"/>
<dbReference type="EMBL" id="BAEN01000059">
    <property type="protein sequence ID" value="GAC15585.1"/>
    <property type="molecule type" value="Genomic_DNA"/>
</dbReference>
<dbReference type="OrthoDB" id="9809796at2"/>
<dbReference type="SUPFAM" id="SSF51984">
    <property type="entry name" value="MurCD N-terminal domain"/>
    <property type="match status" value="1"/>
</dbReference>
<dbReference type="EC" id="6.3.2.9" evidence="7 8"/>
<keyword evidence="12" id="KW-1185">Reference proteome</keyword>
<dbReference type="eggNOG" id="COG0771">
    <property type="taxonomic scope" value="Bacteria"/>
</dbReference>
<evidence type="ECO:0000256" key="1">
    <source>
        <dbReference type="ARBA" id="ARBA00004496"/>
    </source>
</evidence>
<evidence type="ECO:0000256" key="7">
    <source>
        <dbReference type="HAMAP-Rule" id="MF_00639"/>
    </source>
</evidence>
<dbReference type="Gene3D" id="3.40.50.720">
    <property type="entry name" value="NAD(P)-binding Rossmann-like Domain"/>
    <property type="match status" value="1"/>
</dbReference>
<dbReference type="GO" id="GO:0008764">
    <property type="term" value="F:UDP-N-acetylmuramoylalanine-D-glutamate ligase activity"/>
    <property type="evidence" value="ECO:0007669"/>
    <property type="project" value="UniProtKB-UniRule"/>
</dbReference>
<protein>
    <recommendedName>
        <fullName evidence="7 8">UDP-N-acetylmuramoylalanine--D-glutamate ligase</fullName>
        <ecNumber evidence="7 8">6.3.2.9</ecNumber>
    </recommendedName>
    <alternativeName>
        <fullName evidence="7">D-glutamic acid-adding enzyme</fullName>
    </alternativeName>
    <alternativeName>
        <fullName evidence="7">UDP-N-acetylmuramoyl-L-alanyl-D-glutamate synthetase</fullName>
    </alternativeName>
</protein>
<evidence type="ECO:0000256" key="4">
    <source>
        <dbReference type="ARBA" id="ARBA00022598"/>
    </source>
</evidence>
<evidence type="ECO:0000259" key="10">
    <source>
        <dbReference type="Pfam" id="PF08245"/>
    </source>
</evidence>
<comment type="similarity">
    <text evidence="7">Belongs to the MurCDEF family.</text>
</comment>
<dbReference type="NCBIfam" id="TIGR01087">
    <property type="entry name" value="murD"/>
    <property type="match status" value="1"/>
</dbReference>
<dbReference type="Gene3D" id="3.90.190.20">
    <property type="entry name" value="Mur ligase, C-terminal domain"/>
    <property type="match status" value="1"/>
</dbReference>
<comment type="pathway">
    <text evidence="2 7 8">Cell wall biogenesis; peptidoglycan biosynthesis.</text>
</comment>
<dbReference type="GO" id="GO:0009252">
    <property type="term" value="P:peptidoglycan biosynthetic process"/>
    <property type="evidence" value="ECO:0007669"/>
    <property type="project" value="UniProtKB-UniRule"/>
</dbReference>
<dbReference type="PANTHER" id="PTHR43692">
    <property type="entry name" value="UDP-N-ACETYLMURAMOYLALANINE--D-GLUTAMATE LIGASE"/>
    <property type="match status" value="1"/>
</dbReference>
<gene>
    <name evidence="7 11" type="primary">murD</name>
    <name evidence="11" type="ORF">GLIP_2964</name>
</gene>
<name>K6YWF6_9ALTE</name>
<dbReference type="Pfam" id="PF21799">
    <property type="entry name" value="MurD-like_N"/>
    <property type="match status" value="1"/>
</dbReference>
<dbReference type="Pfam" id="PF08245">
    <property type="entry name" value="Mur_ligase_M"/>
    <property type="match status" value="1"/>
</dbReference>
<comment type="function">
    <text evidence="7 8">Cell wall formation. Catalyzes the addition of glutamate to the nucleotide precursor UDP-N-acetylmuramoyl-L-alanine (UMA).</text>
</comment>
<evidence type="ECO:0000256" key="3">
    <source>
        <dbReference type="ARBA" id="ARBA00022490"/>
    </source>
</evidence>
<accession>K6YWF6</accession>
<dbReference type="InterPro" id="IPR013221">
    <property type="entry name" value="Mur_ligase_cen"/>
</dbReference>
<dbReference type="InterPro" id="IPR036565">
    <property type="entry name" value="Mur-like_cat_sf"/>
</dbReference>
<dbReference type="GO" id="GO:0008360">
    <property type="term" value="P:regulation of cell shape"/>
    <property type="evidence" value="ECO:0007669"/>
    <property type="project" value="UniProtKB-KW"/>
</dbReference>
<dbReference type="RefSeq" id="WP_008845390.1">
    <property type="nucleotide sequence ID" value="NZ_BAEN01000059.1"/>
</dbReference>
<comment type="caution">
    <text evidence="11">The sequence shown here is derived from an EMBL/GenBank/DDBJ whole genome shotgun (WGS) entry which is preliminary data.</text>
</comment>
<keyword evidence="4 7" id="KW-0436">Ligase</keyword>
<evidence type="ECO:0000313" key="11">
    <source>
        <dbReference type="EMBL" id="GAC15585.1"/>
    </source>
</evidence>
<dbReference type="SUPFAM" id="SSF53244">
    <property type="entry name" value="MurD-like peptide ligases, peptide-binding domain"/>
    <property type="match status" value="1"/>
</dbReference>
<sequence>MQTPDLKNMQVVVVGLGLTGKSCVKFLQEQGAKVIGMDRNPVEMPEDVKTFSGKFKQKPLLKADLVVLSPGIDPNLTEIQNAIEAGVEVIGDVELFARFNQIPVIAITGSNGKSTVTCLVNEMLNCAGFKAQMGGNIGTPVLDLLKSDAEYLVLELSSFQLERLQSLTPVCATILNVSEDHLDRHRTFSAYADAKKRIYHNAKYAIANRDDVKTWPHEYQPQYSFGLSNSPLGISWNDASREILVDGEAYVSEHQCALKGLHNVLNIQAAIGCVRPLGVGAEAITQAVGQFKGLAHRFELISEHNQVRWINDSKATNVGATIAALQSLKNRDSGKLVLIAGGDGKNADFTELQPVLLNDVDLLITLGKDGREIASLKPGSIEVKDLNEAVNFANSIVESGDIVLLSPACASLDMFDNYQHRGDVFRNTVLEVTQ</sequence>
<dbReference type="UniPathway" id="UPA00219"/>
<feature type="domain" description="Mur ligase central" evidence="10">
    <location>
        <begin position="107"/>
        <end position="273"/>
    </location>
</feature>
<dbReference type="Pfam" id="PF02875">
    <property type="entry name" value="Mur_ligase_C"/>
    <property type="match status" value="1"/>
</dbReference>
<keyword evidence="6 7" id="KW-0067">ATP-binding</keyword>
<keyword evidence="7 8" id="KW-0961">Cell wall biogenesis/degradation</keyword>
<dbReference type="Proteomes" id="UP000006334">
    <property type="component" value="Unassembled WGS sequence"/>
</dbReference>
<evidence type="ECO:0000313" key="12">
    <source>
        <dbReference type="Proteomes" id="UP000006334"/>
    </source>
</evidence>
<keyword evidence="3 7" id="KW-0963">Cytoplasm</keyword>
<dbReference type="GO" id="GO:0005737">
    <property type="term" value="C:cytoplasm"/>
    <property type="evidence" value="ECO:0007669"/>
    <property type="project" value="UniProtKB-SubCell"/>
</dbReference>
<proteinExistence type="inferred from homology"/>
<dbReference type="GO" id="GO:0051301">
    <property type="term" value="P:cell division"/>
    <property type="evidence" value="ECO:0007669"/>
    <property type="project" value="UniProtKB-KW"/>
</dbReference>
<dbReference type="HAMAP" id="MF_00639">
    <property type="entry name" value="MurD"/>
    <property type="match status" value="1"/>
</dbReference>
<feature type="domain" description="Mur ligase C-terminal" evidence="9">
    <location>
        <begin position="296"/>
        <end position="409"/>
    </location>
</feature>
<feature type="binding site" evidence="7">
    <location>
        <begin position="109"/>
        <end position="115"/>
    </location>
    <ligand>
        <name>ATP</name>
        <dbReference type="ChEBI" id="CHEBI:30616"/>
    </ligand>
</feature>
<keyword evidence="7 8" id="KW-0573">Peptidoglycan synthesis</keyword>
<evidence type="ECO:0000256" key="5">
    <source>
        <dbReference type="ARBA" id="ARBA00022741"/>
    </source>
</evidence>
<dbReference type="GO" id="GO:0005524">
    <property type="term" value="F:ATP binding"/>
    <property type="evidence" value="ECO:0007669"/>
    <property type="project" value="UniProtKB-UniRule"/>
</dbReference>
<dbReference type="SUPFAM" id="SSF53623">
    <property type="entry name" value="MurD-like peptide ligases, catalytic domain"/>
    <property type="match status" value="1"/>
</dbReference>
<keyword evidence="5 7" id="KW-0547">Nucleotide-binding</keyword>
<keyword evidence="7 8" id="KW-0131">Cell cycle</keyword>
<evidence type="ECO:0000256" key="6">
    <source>
        <dbReference type="ARBA" id="ARBA00022840"/>
    </source>
</evidence>
<comment type="subcellular location">
    <subcellularLocation>
        <location evidence="1 7 8">Cytoplasm</location>
    </subcellularLocation>
</comment>
<comment type="catalytic activity">
    <reaction evidence="7 8">
        <text>UDP-N-acetyl-alpha-D-muramoyl-L-alanine + D-glutamate + ATP = UDP-N-acetyl-alpha-D-muramoyl-L-alanyl-D-glutamate + ADP + phosphate + H(+)</text>
        <dbReference type="Rhea" id="RHEA:16429"/>
        <dbReference type="ChEBI" id="CHEBI:15378"/>
        <dbReference type="ChEBI" id="CHEBI:29986"/>
        <dbReference type="ChEBI" id="CHEBI:30616"/>
        <dbReference type="ChEBI" id="CHEBI:43474"/>
        <dbReference type="ChEBI" id="CHEBI:83898"/>
        <dbReference type="ChEBI" id="CHEBI:83900"/>
        <dbReference type="ChEBI" id="CHEBI:456216"/>
        <dbReference type="EC" id="6.3.2.9"/>
    </reaction>
</comment>
<dbReference type="InterPro" id="IPR004101">
    <property type="entry name" value="Mur_ligase_C"/>
</dbReference>
<organism evidence="11 12">
    <name type="scientific">Aliiglaciecola lipolytica E3</name>
    <dbReference type="NCBI Taxonomy" id="1127673"/>
    <lineage>
        <taxon>Bacteria</taxon>
        <taxon>Pseudomonadati</taxon>
        <taxon>Pseudomonadota</taxon>
        <taxon>Gammaproteobacteria</taxon>
        <taxon>Alteromonadales</taxon>
        <taxon>Alteromonadaceae</taxon>
        <taxon>Aliiglaciecola</taxon>
    </lineage>
</organism>
<dbReference type="Gene3D" id="3.40.1190.10">
    <property type="entry name" value="Mur-like, catalytic domain"/>
    <property type="match status" value="1"/>
</dbReference>
<evidence type="ECO:0000256" key="2">
    <source>
        <dbReference type="ARBA" id="ARBA00004752"/>
    </source>
</evidence>
<dbReference type="GO" id="GO:0071555">
    <property type="term" value="P:cell wall organization"/>
    <property type="evidence" value="ECO:0007669"/>
    <property type="project" value="UniProtKB-KW"/>
</dbReference>
<dbReference type="InterPro" id="IPR036615">
    <property type="entry name" value="Mur_ligase_C_dom_sf"/>
</dbReference>
<keyword evidence="7 8" id="KW-0133">Cell shape</keyword>
<keyword evidence="7 8" id="KW-0132">Cell division</keyword>
<dbReference type="STRING" id="1127673.GLIP_2964"/>
<dbReference type="PANTHER" id="PTHR43692:SF1">
    <property type="entry name" value="UDP-N-ACETYLMURAMOYLALANINE--D-GLUTAMATE LIGASE"/>
    <property type="match status" value="1"/>
</dbReference>
<evidence type="ECO:0000256" key="8">
    <source>
        <dbReference type="RuleBase" id="RU003664"/>
    </source>
</evidence>
<dbReference type="InterPro" id="IPR005762">
    <property type="entry name" value="MurD"/>
</dbReference>
<evidence type="ECO:0000259" key="9">
    <source>
        <dbReference type="Pfam" id="PF02875"/>
    </source>
</evidence>
<reference evidence="11 12" key="1">
    <citation type="journal article" date="2017" name="Antonie Van Leeuwenhoek">
        <title>Rhizobium rhizosphaerae sp. nov., a novel species isolated from rice rhizosphere.</title>
        <authorList>
            <person name="Zhao J.J."/>
            <person name="Zhang J."/>
            <person name="Zhang R.J."/>
            <person name="Zhang C.W."/>
            <person name="Yin H.Q."/>
            <person name="Zhang X.X."/>
        </authorList>
    </citation>
    <scope>NUCLEOTIDE SEQUENCE [LARGE SCALE GENOMIC DNA]</scope>
    <source>
        <strain evidence="11 12">E3</strain>
    </source>
</reference>